<reference evidence="1" key="2">
    <citation type="journal article" date="2015" name="Fish Shellfish Immunol.">
        <title>Early steps in the European eel (Anguilla anguilla)-Vibrio vulnificus interaction in the gills: Role of the RtxA13 toxin.</title>
        <authorList>
            <person name="Callol A."/>
            <person name="Pajuelo D."/>
            <person name="Ebbesson L."/>
            <person name="Teles M."/>
            <person name="MacKenzie S."/>
            <person name="Amaro C."/>
        </authorList>
    </citation>
    <scope>NUCLEOTIDE SEQUENCE</scope>
</reference>
<evidence type="ECO:0000313" key="1">
    <source>
        <dbReference type="EMBL" id="JAH70232.1"/>
    </source>
</evidence>
<protein>
    <submittedName>
        <fullName evidence="1">Uncharacterized protein</fullName>
    </submittedName>
</protein>
<dbReference type="EMBL" id="GBXM01038345">
    <property type="protein sequence ID" value="JAH70232.1"/>
    <property type="molecule type" value="Transcribed_RNA"/>
</dbReference>
<accession>A0A0E9UWR2</accession>
<sequence length="19" mass="2372">MYNPKAFLFSKVQNYKVYM</sequence>
<dbReference type="AlphaFoldDB" id="A0A0E9UWR2"/>
<name>A0A0E9UWR2_ANGAN</name>
<reference evidence="1" key="1">
    <citation type="submission" date="2014-11" db="EMBL/GenBank/DDBJ databases">
        <authorList>
            <person name="Amaro Gonzalez C."/>
        </authorList>
    </citation>
    <scope>NUCLEOTIDE SEQUENCE</scope>
</reference>
<organism evidence="1">
    <name type="scientific">Anguilla anguilla</name>
    <name type="common">European freshwater eel</name>
    <name type="synonym">Muraena anguilla</name>
    <dbReference type="NCBI Taxonomy" id="7936"/>
    <lineage>
        <taxon>Eukaryota</taxon>
        <taxon>Metazoa</taxon>
        <taxon>Chordata</taxon>
        <taxon>Craniata</taxon>
        <taxon>Vertebrata</taxon>
        <taxon>Euteleostomi</taxon>
        <taxon>Actinopterygii</taxon>
        <taxon>Neopterygii</taxon>
        <taxon>Teleostei</taxon>
        <taxon>Anguilliformes</taxon>
        <taxon>Anguillidae</taxon>
        <taxon>Anguilla</taxon>
    </lineage>
</organism>
<proteinExistence type="predicted"/>